<proteinExistence type="predicted"/>
<dbReference type="AlphaFoldDB" id="A0A1G6KBX2"/>
<reference evidence="2" key="1">
    <citation type="submission" date="2016-09" db="EMBL/GenBank/DDBJ databases">
        <authorList>
            <person name="Varghese N."/>
            <person name="Submissions S."/>
        </authorList>
    </citation>
    <scope>NUCLEOTIDE SEQUENCE [LARGE SCALE GENOMIC DNA]</scope>
    <source>
        <strain evidence="2">ANC 4422</strain>
    </source>
</reference>
<dbReference type="RefSeq" id="WP_092750080.1">
    <property type="nucleotide sequence ID" value="NZ_FMYL01000016.1"/>
</dbReference>
<evidence type="ECO:0000313" key="2">
    <source>
        <dbReference type="Proteomes" id="UP000242501"/>
    </source>
</evidence>
<dbReference type="Proteomes" id="UP000242501">
    <property type="component" value="Unassembled WGS sequence"/>
</dbReference>
<dbReference type="EMBL" id="FMYL01000016">
    <property type="protein sequence ID" value="SDC28454.1"/>
    <property type="molecule type" value="Genomic_DNA"/>
</dbReference>
<name>A0A1G6KBX2_9GAMM</name>
<dbReference type="STRING" id="1219383.SAMN05421733_1162"/>
<protein>
    <submittedName>
        <fullName evidence="1">Uncharacterized protein</fullName>
    </submittedName>
</protein>
<organism evidence="1 2">
    <name type="scientific">Acinetobacter boissieri</name>
    <dbReference type="NCBI Taxonomy" id="1219383"/>
    <lineage>
        <taxon>Bacteria</taxon>
        <taxon>Pseudomonadati</taxon>
        <taxon>Pseudomonadota</taxon>
        <taxon>Gammaproteobacteria</taxon>
        <taxon>Moraxellales</taxon>
        <taxon>Moraxellaceae</taxon>
        <taxon>Acinetobacter</taxon>
    </lineage>
</organism>
<accession>A0A1G6KBX2</accession>
<sequence length="70" mass="7872">MDVYHKTLEQSLVTQQQENAKQAIKSLNDFWSLGQISEQIKTPYAVLVDLIVGMPVDEIILSDVLEKLGV</sequence>
<keyword evidence="2" id="KW-1185">Reference proteome</keyword>
<evidence type="ECO:0000313" key="1">
    <source>
        <dbReference type="EMBL" id="SDC28454.1"/>
    </source>
</evidence>
<gene>
    <name evidence="1" type="ORF">SAMN05421733_1162</name>
</gene>